<sequence>MKDEVIIAYQMNDKDIPRDHGYPIRLIAPV</sequence>
<dbReference type="Proteomes" id="UP000278627">
    <property type="component" value="Unassembled WGS sequence"/>
</dbReference>
<evidence type="ECO:0000313" key="2">
    <source>
        <dbReference type="EMBL" id="VDN88032.1"/>
    </source>
</evidence>
<protein>
    <submittedName>
        <fullName evidence="4">Oxidored_molyb domain-containing protein</fullName>
    </submittedName>
</protein>
<evidence type="ECO:0000313" key="4">
    <source>
        <dbReference type="WBParaSite" id="BPAG_0000688301-mRNA-1"/>
    </source>
</evidence>
<gene>
    <name evidence="2" type="ORF">BPAG_LOCUS6846</name>
</gene>
<evidence type="ECO:0000259" key="1">
    <source>
        <dbReference type="Pfam" id="PF00174"/>
    </source>
</evidence>
<dbReference type="InterPro" id="IPR036374">
    <property type="entry name" value="OxRdtase_Mopterin-bd_sf"/>
</dbReference>
<proteinExistence type="predicted"/>
<dbReference type="EMBL" id="UZAD01006865">
    <property type="protein sequence ID" value="VDN88032.1"/>
    <property type="molecule type" value="Genomic_DNA"/>
</dbReference>
<dbReference type="Pfam" id="PF00174">
    <property type="entry name" value="Oxidored_molyb"/>
    <property type="match status" value="1"/>
</dbReference>
<dbReference type="Gene3D" id="3.90.420.10">
    <property type="entry name" value="Oxidoreductase, molybdopterin-binding domain"/>
    <property type="match status" value="1"/>
</dbReference>
<keyword evidence="3" id="KW-1185">Reference proteome</keyword>
<feature type="domain" description="Oxidoreductase molybdopterin-binding" evidence="1">
    <location>
        <begin position="1"/>
        <end position="29"/>
    </location>
</feature>
<dbReference type="SUPFAM" id="SSF56524">
    <property type="entry name" value="Oxidoreductase molybdopterin-binding domain"/>
    <property type="match status" value="1"/>
</dbReference>
<reference evidence="4" key="1">
    <citation type="submission" date="2017-02" db="UniProtKB">
        <authorList>
            <consortium name="WormBaseParasite"/>
        </authorList>
    </citation>
    <scope>IDENTIFICATION</scope>
</reference>
<evidence type="ECO:0000313" key="3">
    <source>
        <dbReference type="Proteomes" id="UP000278627"/>
    </source>
</evidence>
<accession>A0A0N4TF95</accession>
<dbReference type="InterPro" id="IPR000572">
    <property type="entry name" value="OxRdtase_Mopterin-bd_dom"/>
</dbReference>
<dbReference type="WBParaSite" id="BPAG_0000688301-mRNA-1">
    <property type="protein sequence ID" value="BPAG_0000688301-mRNA-1"/>
    <property type="gene ID" value="BPAG_0000688301"/>
</dbReference>
<organism evidence="4">
    <name type="scientific">Brugia pahangi</name>
    <name type="common">Filarial nematode worm</name>
    <dbReference type="NCBI Taxonomy" id="6280"/>
    <lineage>
        <taxon>Eukaryota</taxon>
        <taxon>Metazoa</taxon>
        <taxon>Ecdysozoa</taxon>
        <taxon>Nematoda</taxon>
        <taxon>Chromadorea</taxon>
        <taxon>Rhabditida</taxon>
        <taxon>Spirurina</taxon>
        <taxon>Spiruromorpha</taxon>
        <taxon>Filarioidea</taxon>
        <taxon>Onchocercidae</taxon>
        <taxon>Brugia</taxon>
    </lineage>
</organism>
<name>A0A0N4TF95_BRUPA</name>
<dbReference type="AlphaFoldDB" id="A0A0N4TF95"/>
<reference evidence="2 3" key="2">
    <citation type="submission" date="2018-11" db="EMBL/GenBank/DDBJ databases">
        <authorList>
            <consortium name="Pathogen Informatics"/>
        </authorList>
    </citation>
    <scope>NUCLEOTIDE SEQUENCE [LARGE SCALE GENOMIC DNA]</scope>
</reference>